<keyword evidence="1" id="KW-0812">Transmembrane</keyword>
<keyword evidence="1" id="KW-0472">Membrane</keyword>
<reference evidence="2" key="1">
    <citation type="journal article" date="2021" name="Proc. Natl. Acad. Sci. U.S.A.">
        <title>A Catalog of Tens of Thousands of Viruses from Human Metagenomes Reveals Hidden Associations with Chronic Diseases.</title>
        <authorList>
            <person name="Tisza M.J."/>
            <person name="Buck C.B."/>
        </authorList>
    </citation>
    <scope>NUCLEOTIDE SEQUENCE</scope>
    <source>
        <strain evidence="2">CtFWA4</strain>
    </source>
</reference>
<sequence>MAQKKRRRKKLDTSKLVCFLLVGSGLLITQECIYLMRLCIKSNYMASAAWLTAALSLAQVIIITGGKCYFELVKSDHKRGGITFEAAKANGFQEQDASDNVDSAFI</sequence>
<feature type="transmembrane region" description="Helical" evidence="1">
    <location>
        <begin position="48"/>
        <end position="70"/>
    </location>
</feature>
<proteinExistence type="predicted"/>
<feature type="transmembrane region" description="Helical" evidence="1">
    <location>
        <begin position="16"/>
        <end position="36"/>
    </location>
</feature>
<keyword evidence="1" id="KW-1133">Transmembrane helix</keyword>
<name>A0A8S5LIP6_9CAUD</name>
<accession>A0A8S5LIP6</accession>
<protein>
    <submittedName>
        <fullName evidence="2">Uncharacterized protein</fullName>
    </submittedName>
</protein>
<evidence type="ECO:0000313" key="2">
    <source>
        <dbReference type="EMBL" id="DAD69948.1"/>
    </source>
</evidence>
<evidence type="ECO:0000256" key="1">
    <source>
        <dbReference type="SAM" id="Phobius"/>
    </source>
</evidence>
<organism evidence="2">
    <name type="scientific">Caudovirales sp. ctFWA4</name>
    <dbReference type="NCBI Taxonomy" id="2827628"/>
    <lineage>
        <taxon>Viruses</taxon>
        <taxon>Duplodnaviria</taxon>
        <taxon>Heunggongvirae</taxon>
        <taxon>Uroviricota</taxon>
        <taxon>Caudoviricetes</taxon>
    </lineage>
</organism>
<dbReference type="EMBL" id="BK015858">
    <property type="protein sequence ID" value="DAD69948.1"/>
    <property type="molecule type" value="Genomic_DNA"/>
</dbReference>